<sequence length="370" mass="39059">MDSRQARSAGGFLGRGTVARILNRNTWLLVSAGALFLLLSPLACALRHQGSNRIRAEVQPVSEVVLAECGADLGEAKAFTATLSEEKKKVELHCQGNAENKVVPDKLTDGLVCPATVATLAECEAQGAKQPVSLSTILGGVESSGVKWVESAGTGQTGKKYELSLPGVPLPLLDATFVTGCSQSSKSDCKLTVKVEARKSVATGQTVNCAYGANSNEKGKRPTVTMTTKDNTMTLICGNQENTSVYPASYTTDYCTDETAGDNCKTEKYANFIKEFKTTWWSKGQAPQSVTLTIPPEQFPDTAKTVRLGCHYKSSTTDQTKSPSGAAPTACAVDVVISAKDNTGSGRTVAYLPGLTLAAVVLSVTALVWF</sequence>
<dbReference type="GeneID" id="94434158"/>
<dbReference type="PRINTS" id="PR01801">
    <property type="entry name" value="SURFCEANTIGN"/>
</dbReference>
<dbReference type="AlphaFoldDB" id="A0A2C6KG05"/>
<organism evidence="3 4">
    <name type="scientific">Cystoisospora suis</name>
    <dbReference type="NCBI Taxonomy" id="483139"/>
    <lineage>
        <taxon>Eukaryota</taxon>
        <taxon>Sar</taxon>
        <taxon>Alveolata</taxon>
        <taxon>Apicomplexa</taxon>
        <taxon>Conoidasida</taxon>
        <taxon>Coccidia</taxon>
        <taxon>Eucoccidiorida</taxon>
        <taxon>Eimeriorina</taxon>
        <taxon>Sarcocystidae</taxon>
        <taxon>Cystoisospora</taxon>
    </lineage>
</organism>
<keyword evidence="4" id="KW-1185">Reference proteome</keyword>
<dbReference type="EMBL" id="MIGC01008536">
    <property type="protein sequence ID" value="PHJ15344.1"/>
    <property type="molecule type" value="Genomic_DNA"/>
</dbReference>
<keyword evidence="1" id="KW-1133">Transmembrane helix</keyword>
<keyword evidence="1" id="KW-0472">Membrane</keyword>
<dbReference type="Proteomes" id="UP000221165">
    <property type="component" value="Unassembled WGS sequence"/>
</dbReference>
<protein>
    <submittedName>
        <fullName evidence="3">Srs domain-containing protein</fullName>
    </submittedName>
</protein>
<comment type="caution">
    <text evidence="3">The sequence shown here is derived from an EMBL/GenBank/DDBJ whole genome shotgun (WGS) entry which is preliminary data.</text>
</comment>
<keyword evidence="1" id="KW-0812">Transmembrane</keyword>
<dbReference type="InterPro" id="IPR028352">
    <property type="entry name" value="Surface_antig_SAG1"/>
</dbReference>
<evidence type="ECO:0000256" key="1">
    <source>
        <dbReference type="SAM" id="Phobius"/>
    </source>
</evidence>
<dbReference type="Pfam" id="PF04092">
    <property type="entry name" value="SAG"/>
    <property type="match status" value="2"/>
</dbReference>
<reference evidence="3 4" key="1">
    <citation type="journal article" date="2017" name="Int. J. Parasitol.">
        <title>The genome of the protozoan parasite Cystoisospora suis and a reverse vaccinology approach to identify vaccine candidates.</title>
        <authorList>
            <person name="Palmieri N."/>
            <person name="Shrestha A."/>
            <person name="Ruttkowski B."/>
            <person name="Beck T."/>
            <person name="Vogl C."/>
            <person name="Tomley F."/>
            <person name="Blake D.P."/>
            <person name="Joachim A."/>
        </authorList>
    </citation>
    <scope>NUCLEOTIDE SEQUENCE [LARGE SCALE GENOMIC DNA]</scope>
    <source>
        <strain evidence="3 4">Wien I</strain>
    </source>
</reference>
<dbReference type="SUPFAM" id="SSF74877">
    <property type="entry name" value="Major surface antigen p30, SAG1"/>
    <property type="match status" value="2"/>
</dbReference>
<gene>
    <name evidence="3" type="ORF">CSUI_010846</name>
</gene>
<dbReference type="InterPro" id="IPR007226">
    <property type="entry name" value="SRS_dom"/>
</dbReference>
<dbReference type="GO" id="GO:0016020">
    <property type="term" value="C:membrane"/>
    <property type="evidence" value="ECO:0007669"/>
    <property type="project" value="InterPro"/>
</dbReference>
<dbReference type="RefSeq" id="XP_067917078.1">
    <property type="nucleotide sequence ID" value="XM_068070947.1"/>
</dbReference>
<name>A0A2C6KG05_9APIC</name>
<evidence type="ECO:0000313" key="3">
    <source>
        <dbReference type="EMBL" id="PHJ15344.1"/>
    </source>
</evidence>
<feature type="domain" description="SRS" evidence="2">
    <location>
        <begin position="69"/>
        <end position="195"/>
    </location>
</feature>
<dbReference type="VEuPathDB" id="ToxoDB:CSUI_010846"/>
<feature type="domain" description="SRS" evidence="2">
    <location>
        <begin position="205"/>
        <end position="336"/>
    </location>
</feature>
<dbReference type="Gene3D" id="2.60.40.1320">
    <property type="entry name" value="SRS domain"/>
    <property type="match status" value="2"/>
</dbReference>
<evidence type="ECO:0000313" key="4">
    <source>
        <dbReference type="Proteomes" id="UP000221165"/>
    </source>
</evidence>
<evidence type="ECO:0000259" key="2">
    <source>
        <dbReference type="Pfam" id="PF04092"/>
    </source>
</evidence>
<accession>A0A2C6KG05</accession>
<proteinExistence type="predicted"/>
<feature type="transmembrane region" description="Helical" evidence="1">
    <location>
        <begin position="27"/>
        <end position="46"/>
    </location>
</feature>
<dbReference type="InterPro" id="IPR036755">
    <property type="entry name" value="SRS_dom_sf"/>
</dbReference>